<dbReference type="SUPFAM" id="SSF57701">
    <property type="entry name" value="Zn2/Cys6 DNA-binding domain"/>
    <property type="match status" value="1"/>
</dbReference>
<evidence type="ECO:0000313" key="7">
    <source>
        <dbReference type="EMBL" id="KAJ5092994.1"/>
    </source>
</evidence>
<dbReference type="Proteomes" id="UP001149165">
    <property type="component" value="Unassembled WGS sequence"/>
</dbReference>
<accession>A0A9W9F3N2</accession>
<feature type="domain" description="Zn(2)-C6 fungal-type" evidence="6">
    <location>
        <begin position="14"/>
        <end position="47"/>
    </location>
</feature>
<keyword evidence="8" id="KW-1185">Reference proteome</keyword>
<dbReference type="PROSITE" id="PS00463">
    <property type="entry name" value="ZN2_CY6_FUNGAL_1"/>
    <property type="match status" value="1"/>
</dbReference>
<organism evidence="7 8">
    <name type="scientific">Penicillium angulare</name>
    <dbReference type="NCBI Taxonomy" id="116970"/>
    <lineage>
        <taxon>Eukaryota</taxon>
        <taxon>Fungi</taxon>
        <taxon>Dikarya</taxon>
        <taxon>Ascomycota</taxon>
        <taxon>Pezizomycotina</taxon>
        <taxon>Eurotiomycetes</taxon>
        <taxon>Eurotiomycetidae</taxon>
        <taxon>Eurotiales</taxon>
        <taxon>Aspergillaceae</taxon>
        <taxon>Penicillium</taxon>
    </lineage>
</organism>
<reference evidence="7" key="1">
    <citation type="submission" date="2022-11" db="EMBL/GenBank/DDBJ databases">
        <authorList>
            <person name="Petersen C."/>
        </authorList>
    </citation>
    <scope>NUCLEOTIDE SEQUENCE</scope>
    <source>
        <strain evidence="7">IBT 30069</strain>
    </source>
</reference>
<feature type="region of interest" description="Disordered" evidence="5">
    <location>
        <begin position="319"/>
        <end position="338"/>
    </location>
</feature>
<comment type="caution">
    <text evidence="7">The sequence shown here is derived from an EMBL/GenBank/DDBJ whole genome shotgun (WGS) entry which is preliminary data.</text>
</comment>
<dbReference type="InterPro" id="IPR001138">
    <property type="entry name" value="Zn2Cys6_DnaBD"/>
</dbReference>
<keyword evidence="2" id="KW-0238">DNA-binding</keyword>
<dbReference type="GO" id="GO:0003677">
    <property type="term" value="F:DNA binding"/>
    <property type="evidence" value="ECO:0007669"/>
    <property type="project" value="UniProtKB-KW"/>
</dbReference>
<protein>
    <recommendedName>
        <fullName evidence="6">Zn(2)-C6 fungal-type domain-containing protein</fullName>
    </recommendedName>
</protein>
<dbReference type="Gene3D" id="4.10.240.10">
    <property type="entry name" value="Zn(2)-C6 fungal-type DNA-binding domain"/>
    <property type="match status" value="1"/>
</dbReference>
<feature type="compositionally biased region" description="Polar residues" evidence="5">
    <location>
        <begin position="322"/>
        <end position="338"/>
    </location>
</feature>
<sequence>MHPSLNYRQSRRSACDRCRGFKLRCERDQVDGRSCERCLKAQVICTTSINHPSTNYGPSKSGSRSLSADFDPRFLTSDRWSMPVLHKSSNLKVKKPMPTGSFRKHENQRYNSWPCSDSLYSWTPGTFPSFEGDLGIQMASCPPSSFSFDRWGEQQSQWAGNTYPLSLTLLSSNSLPVTDDSWMSSWPRITEITEEDKERIESSMDWMPTTCYDLRKKILKLNMELTDDLERFEMDNGVFRFSPLLSGDIAPSVEKLDLPVFRTLNYSTRFLEVLQSLRTTSQNSTHIVPSIELLQTDLGTFEDTRLLSLDSLENNLEDGAATASSHDSGYHTMATSPSDQGRSVALHKCDLSTSLNMLTAYLQLIRLYQIIFNRLYQLFLITPPDATTFLVLPSIQFGQFNMNGNLALQVQSLVDFSSNILAKFERVLGLSSGLPQSMEGNPMATVLGNGVLASVQDHVMAQEHMECGMSLKEIMNCLRKLAMDSI</sequence>
<dbReference type="SMART" id="SM00066">
    <property type="entry name" value="GAL4"/>
    <property type="match status" value="1"/>
</dbReference>
<proteinExistence type="predicted"/>
<dbReference type="AlphaFoldDB" id="A0A9W9F3N2"/>
<dbReference type="CDD" id="cd00067">
    <property type="entry name" value="GAL4"/>
    <property type="match status" value="1"/>
</dbReference>
<dbReference type="EMBL" id="JAPQKH010000006">
    <property type="protein sequence ID" value="KAJ5092994.1"/>
    <property type="molecule type" value="Genomic_DNA"/>
</dbReference>
<evidence type="ECO:0000256" key="3">
    <source>
        <dbReference type="ARBA" id="ARBA00023163"/>
    </source>
</evidence>
<dbReference type="GO" id="GO:0000981">
    <property type="term" value="F:DNA-binding transcription factor activity, RNA polymerase II-specific"/>
    <property type="evidence" value="ECO:0007669"/>
    <property type="project" value="InterPro"/>
</dbReference>
<evidence type="ECO:0000259" key="6">
    <source>
        <dbReference type="PROSITE" id="PS50048"/>
    </source>
</evidence>
<evidence type="ECO:0000256" key="2">
    <source>
        <dbReference type="ARBA" id="ARBA00023125"/>
    </source>
</evidence>
<dbReference type="OrthoDB" id="4222821at2759"/>
<dbReference type="PROSITE" id="PS50048">
    <property type="entry name" value="ZN2_CY6_FUNGAL_2"/>
    <property type="match status" value="1"/>
</dbReference>
<keyword evidence="3" id="KW-0804">Transcription</keyword>
<name>A0A9W9F3N2_9EURO</name>
<dbReference type="GO" id="GO:0008270">
    <property type="term" value="F:zinc ion binding"/>
    <property type="evidence" value="ECO:0007669"/>
    <property type="project" value="InterPro"/>
</dbReference>
<dbReference type="InterPro" id="IPR036864">
    <property type="entry name" value="Zn2-C6_fun-type_DNA-bd_sf"/>
</dbReference>
<evidence type="ECO:0000313" key="8">
    <source>
        <dbReference type="Proteomes" id="UP001149165"/>
    </source>
</evidence>
<reference evidence="7" key="2">
    <citation type="journal article" date="2023" name="IMA Fungus">
        <title>Comparative genomic study of the Penicillium genus elucidates a diverse pangenome and 15 lateral gene transfer events.</title>
        <authorList>
            <person name="Petersen C."/>
            <person name="Sorensen T."/>
            <person name="Nielsen M.R."/>
            <person name="Sondergaard T.E."/>
            <person name="Sorensen J.L."/>
            <person name="Fitzpatrick D.A."/>
            <person name="Frisvad J.C."/>
            <person name="Nielsen K.L."/>
        </authorList>
    </citation>
    <scope>NUCLEOTIDE SEQUENCE</scope>
    <source>
        <strain evidence="7">IBT 30069</strain>
    </source>
</reference>
<gene>
    <name evidence="7" type="ORF">N7456_008855</name>
</gene>
<evidence type="ECO:0000256" key="4">
    <source>
        <dbReference type="ARBA" id="ARBA00023242"/>
    </source>
</evidence>
<evidence type="ECO:0000256" key="5">
    <source>
        <dbReference type="SAM" id="MobiDB-lite"/>
    </source>
</evidence>
<keyword evidence="1" id="KW-0805">Transcription regulation</keyword>
<evidence type="ECO:0000256" key="1">
    <source>
        <dbReference type="ARBA" id="ARBA00023015"/>
    </source>
</evidence>
<keyword evidence="4" id="KW-0539">Nucleus</keyword>